<evidence type="ECO:0000256" key="7">
    <source>
        <dbReference type="ARBA" id="ARBA00022982"/>
    </source>
</evidence>
<dbReference type="AlphaFoldDB" id="A0A8R2AJH7"/>
<keyword evidence="4" id="KW-0349">Heme</keyword>
<evidence type="ECO:0000259" key="13">
    <source>
        <dbReference type="PROSITE" id="PS50939"/>
    </source>
</evidence>
<dbReference type="GO" id="GO:0016020">
    <property type="term" value="C:membrane"/>
    <property type="evidence" value="ECO:0007669"/>
    <property type="project" value="UniProtKB-SubCell"/>
</dbReference>
<feature type="transmembrane region" description="Helical" evidence="12">
    <location>
        <begin position="190"/>
        <end position="213"/>
    </location>
</feature>
<reference evidence="14" key="2">
    <citation type="submission" date="2022-06" db="UniProtKB">
        <authorList>
            <consortium name="EnsemblMetazoa"/>
        </authorList>
    </citation>
    <scope>IDENTIFICATION</scope>
    <source>
        <strain evidence="14">p50T (Dazao)</strain>
    </source>
</reference>
<dbReference type="GO" id="GO:0140575">
    <property type="term" value="F:transmembrane monodehydroascorbate reductase activity"/>
    <property type="evidence" value="ECO:0007669"/>
    <property type="project" value="InterPro"/>
</dbReference>
<evidence type="ECO:0000256" key="2">
    <source>
        <dbReference type="ARBA" id="ARBA00004141"/>
    </source>
</evidence>
<evidence type="ECO:0000256" key="5">
    <source>
        <dbReference type="ARBA" id="ARBA00022692"/>
    </source>
</evidence>
<dbReference type="EnsemblMetazoa" id="XM_004928198.3">
    <property type="protein sequence ID" value="XP_004928255.1"/>
    <property type="gene ID" value="LOC101746854"/>
</dbReference>
<evidence type="ECO:0000256" key="10">
    <source>
        <dbReference type="ARBA" id="ARBA00023136"/>
    </source>
</evidence>
<evidence type="ECO:0000313" key="14">
    <source>
        <dbReference type="EnsemblMetazoa" id="XP_004928255.1"/>
    </source>
</evidence>
<protein>
    <recommendedName>
        <fullName evidence="11">ascorbate ferrireductase (transmembrane)</fullName>
        <ecNumber evidence="11">7.2.1.3</ecNumber>
    </recommendedName>
</protein>
<dbReference type="RefSeq" id="XP_004928255.1">
    <property type="nucleotide sequence ID" value="XM_004928198.4"/>
</dbReference>
<keyword evidence="5 12" id="KW-0812">Transmembrane</keyword>
<keyword evidence="9" id="KW-0408">Iron</keyword>
<evidence type="ECO:0000256" key="8">
    <source>
        <dbReference type="ARBA" id="ARBA00022989"/>
    </source>
</evidence>
<comment type="subcellular location">
    <subcellularLocation>
        <location evidence="2">Membrane</location>
        <topology evidence="2">Multi-pass membrane protein</topology>
    </subcellularLocation>
</comment>
<keyword evidence="6" id="KW-0479">Metal-binding</keyword>
<feature type="transmembrane region" description="Helical" evidence="12">
    <location>
        <begin position="125"/>
        <end position="144"/>
    </location>
</feature>
<dbReference type="KEGG" id="bmor:101746854"/>
<keyword evidence="7" id="KW-0249">Electron transport</keyword>
<accession>A0A8R2AJH7</accession>
<evidence type="ECO:0000256" key="4">
    <source>
        <dbReference type="ARBA" id="ARBA00022617"/>
    </source>
</evidence>
<sequence length="255" mass="27993">MKSRSLMPKNLADRVCDLECAKDQQPTVEFVGPVKIVLVDPSKKENRRKSCGAAFIALANLMMGASNITILYYTLGFKLKLFVNLHIVLCTIGYQLCFPSAILLLNSLNGASSGLKLKQRKFQHLFLQLFGLGCGAAGSALVFLDHFKMSKFTFHSITGVASGGIAVLAVLTGLIIYCTGKGTVEDVCKFCHMSYGVLSFILSSVCFVSGLLRPVYSKWVPLPEMLAFPIIFCVFVTIVVVFGPVYKVLKKMDYF</sequence>
<evidence type="ECO:0000256" key="1">
    <source>
        <dbReference type="ARBA" id="ARBA00001970"/>
    </source>
</evidence>
<dbReference type="InterPro" id="IPR045150">
    <property type="entry name" value="CYB561D1/2"/>
</dbReference>
<evidence type="ECO:0000256" key="11">
    <source>
        <dbReference type="ARBA" id="ARBA00024225"/>
    </source>
</evidence>
<feature type="transmembrane region" description="Helical" evidence="12">
    <location>
        <begin position="53"/>
        <end position="75"/>
    </location>
</feature>
<dbReference type="InterPro" id="IPR006593">
    <property type="entry name" value="Cyt_b561/ferric_Rdtase_TM"/>
</dbReference>
<reference evidence="15" key="1">
    <citation type="journal article" date="2008" name="Insect Biochem. Mol. Biol.">
        <title>The genome of a lepidopteran model insect, the silkworm Bombyx mori.</title>
        <authorList>
            <consortium name="International Silkworm Genome Consortium"/>
        </authorList>
    </citation>
    <scope>NUCLEOTIDE SEQUENCE [LARGE SCALE GENOMIC DNA]</scope>
    <source>
        <strain evidence="15">p50T</strain>
    </source>
</reference>
<keyword evidence="15" id="KW-1185">Reference proteome</keyword>
<keyword evidence="8 12" id="KW-1133">Transmembrane helix</keyword>
<name>A0A8R2AJH7_BOMMO</name>
<evidence type="ECO:0000256" key="6">
    <source>
        <dbReference type="ARBA" id="ARBA00022723"/>
    </source>
</evidence>
<evidence type="ECO:0000256" key="3">
    <source>
        <dbReference type="ARBA" id="ARBA00022448"/>
    </source>
</evidence>
<organism evidence="14 15">
    <name type="scientific">Bombyx mori</name>
    <name type="common">Silk moth</name>
    <dbReference type="NCBI Taxonomy" id="7091"/>
    <lineage>
        <taxon>Eukaryota</taxon>
        <taxon>Metazoa</taxon>
        <taxon>Ecdysozoa</taxon>
        <taxon>Arthropoda</taxon>
        <taxon>Hexapoda</taxon>
        <taxon>Insecta</taxon>
        <taxon>Pterygota</taxon>
        <taxon>Neoptera</taxon>
        <taxon>Endopterygota</taxon>
        <taxon>Lepidoptera</taxon>
        <taxon>Glossata</taxon>
        <taxon>Ditrysia</taxon>
        <taxon>Bombycoidea</taxon>
        <taxon>Bombycidae</taxon>
        <taxon>Bombycinae</taxon>
        <taxon>Bombyx</taxon>
    </lineage>
</organism>
<dbReference type="SMART" id="SM00665">
    <property type="entry name" value="B561"/>
    <property type="match status" value="1"/>
</dbReference>
<comment type="cofactor">
    <cofactor evidence="1">
        <name>heme b</name>
        <dbReference type="ChEBI" id="CHEBI:60344"/>
    </cofactor>
</comment>
<proteinExistence type="predicted"/>
<keyword evidence="10 12" id="KW-0472">Membrane</keyword>
<feature type="transmembrane region" description="Helical" evidence="12">
    <location>
        <begin position="156"/>
        <end position="178"/>
    </location>
</feature>
<dbReference type="Proteomes" id="UP000005204">
    <property type="component" value="Unassembled WGS sequence"/>
</dbReference>
<keyword evidence="3" id="KW-0813">Transport</keyword>
<dbReference type="PANTHER" id="PTHR15422">
    <property type="entry name" value="OS05G0565100 PROTEIN"/>
    <property type="match status" value="1"/>
</dbReference>
<evidence type="ECO:0000256" key="9">
    <source>
        <dbReference type="ARBA" id="ARBA00023004"/>
    </source>
</evidence>
<dbReference type="GeneID" id="101746854"/>
<dbReference type="GO" id="GO:0140571">
    <property type="term" value="F:transmembrane ascorbate ferrireductase activity"/>
    <property type="evidence" value="ECO:0007669"/>
    <property type="project" value="UniProtKB-EC"/>
</dbReference>
<dbReference type="OrthoDB" id="432881at2759"/>
<dbReference type="GO" id="GO:0046872">
    <property type="term" value="F:metal ion binding"/>
    <property type="evidence" value="ECO:0007669"/>
    <property type="project" value="UniProtKB-KW"/>
</dbReference>
<feature type="transmembrane region" description="Helical" evidence="12">
    <location>
        <begin position="225"/>
        <end position="246"/>
    </location>
</feature>
<feature type="domain" description="Cytochrome b561" evidence="13">
    <location>
        <begin position="54"/>
        <end position="251"/>
    </location>
</feature>
<dbReference type="Pfam" id="PF03188">
    <property type="entry name" value="Cytochrom_B561"/>
    <property type="match status" value="1"/>
</dbReference>
<dbReference type="Gene3D" id="1.20.120.1770">
    <property type="match status" value="1"/>
</dbReference>
<dbReference type="EC" id="7.2.1.3" evidence="11"/>
<evidence type="ECO:0000313" key="15">
    <source>
        <dbReference type="Proteomes" id="UP000005204"/>
    </source>
</evidence>
<dbReference type="PANTHER" id="PTHR15422:SF43">
    <property type="entry name" value="ASCORBATE FERRIREDUCTASE (TRANSMEMBRANE)"/>
    <property type="match status" value="1"/>
</dbReference>
<dbReference type="PROSITE" id="PS50939">
    <property type="entry name" value="CYTOCHROME_B561"/>
    <property type="match status" value="1"/>
</dbReference>
<evidence type="ECO:0000256" key="12">
    <source>
        <dbReference type="SAM" id="Phobius"/>
    </source>
</evidence>
<feature type="transmembrane region" description="Helical" evidence="12">
    <location>
        <begin position="81"/>
        <end position="105"/>
    </location>
</feature>